<gene>
    <name evidence="3" type="ORF">Tci_575056</name>
</gene>
<dbReference type="Gene3D" id="2.130.10.10">
    <property type="entry name" value="YVTN repeat-like/Quinoprotein amine dehydrogenase"/>
    <property type="match status" value="1"/>
</dbReference>
<comment type="caution">
    <text evidence="3">The sequence shown here is derived from an EMBL/GenBank/DDBJ whole genome shotgun (WGS) entry which is preliminary data.</text>
</comment>
<dbReference type="AlphaFoldDB" id="A0A699J123"/>
<dbReference type="InterPro" id="IPR050853">
    <property type="entry name" value="WD_repeat_DNA-damage-binding"/>
</dbReference>
<dbReference type="GO" id="GO:2000001">
    <property type="term" value="P:regulation of DNA damage checkpoint"/>
    <property type="evidence" value="ECO:0007669"/>
    <property type="project" value="TreeGrafter"/>
</dbReference>
<dbReference type="GO" id="GO:0003677">
    <property type="term" value="F:DNA binding"/>
    <property type="evidence" value="ECO:0007669"/>
    <property type="project" value="TreeGrafter"/>
</dbReference>
<evidence type="ECO:0000313" key="3">
    <source>
        <dbReference type="EMBL" id="GFA03084.1"/>
    </source>
</evidence>
<dbReference type="GO" id="GO:0005634">
    <property type="term" value="C:nucleus"/>
    <property type="evidence" value="ECO:0007669"/>
    <property type="project" value="TreeGrafter"/>
</dbReference>
<name>A0A699J123_TANCI</name>
<keyword evidence="1" id="KW-0853">WD repeat</keyword>
<protein>
    <submittedName>
        <fullName evidence="3">WD repeat-containing protein 76</fullName>
    </submittedName>
</protein>
<dbReference type="PANTHER" id="PTHR14773">
    <property type="entry name" value="WD REPEAT-CONTAINING PROTEIN 76"/>
    <property type="match status" value="1"/>
</dbReference>
<reference evidence="3" key="1">
    <citation type="journal article" date="2019" name="Sci. Rep.">
        <title>Draft genome of Tanacetum cinerariifolium, the natural source of mosquito coil.</title>
        <authorList>
            <person name="Yamashiro T."/>
            <person name="Shiraishi A."/>
            <person name="Satake H."/>
            <person name="Nakayama K."/>
        </authorList>
    </citation>
    <scope>NUCLEOTIDE SEQUENCE</scope>
</reference>
<sequence length="104" mass="11278">MDGKIGVLSGKNYGEEFLINHNNQTGSYIPSFKGIWGWDDSYFFVGNKKKKGVDVISAYTKTLVTTLKSPRMSAILCRLDAHPFIPGMLAGATVLPSGSLVLVP</sequence>
<organism evidence="3">
    <name type="scientific">Tanacetum cinerariifolium</name>
    <name type="common">Dalmatian daisy</name>
    <name type="synonym">Chrysanthemum cinerariifolium</name>
    <dbReference type="NCBI Taxonomy" id="118510"/>
    <lineage>
        <taxon>Eukaryota</taxon>
        <taxon>Viridiplantae</taxon>
        <taxon>Streptophyta</taxon>
        <taxon>Embryophyta</taxon>
        <taxon>Tracheophyta</taxon>
        <taxon>Spermatophyta</taxon>
        <taxon>Magnoliopsida</taxon>
        <taxon>eudicotyledons</taxon>
        <taxon>Gunneridae</taxon>
        <taxon>Pentapetalae</taxon>
        <taxon>asterids</taxon>
        <taxon>campanulids</taxon>
        <taxon>Asterales</taxon>
        <taxon>Asteraceae</taxon>
        <taxon>Asteroideae</taxon>
        <taxon>Anthemideae</taxon>
        <taxon>Anthemidinae</taxon>
        <taxon>Tanacetum</taxon>
    </lineage>
</organism>
<dbReference type="InterPro" id="IPR015943">
    <property type="entry name" value="WD40/YVTN_repeat-like_dom_sf"/>
</dbReference>
<evidence type="ECO:0000256" key="1">
    <source>
        <dbReference type="ARBA" id="ARBA00022574"/>
    </source>
</evidence>
<dbReference type="EMBL" id="BKCJ010358305">
    <property type="protein sequence ID" value="GFA03084.1"/>
    <property type="molecule type" value="Genomic_DNA"/>
</dbReference>
<dbReference type="PANTHER" id="PTHR14773:SF0">
    <property type="entry name" value="WD REPEAT-CONTAINING PROTEIN 76"/>
    <property type="match status" value="1"/>
</dbReference>
<feature type="non-terminal residue" evidence="3">
    <location>
        <position position="1"/>
    </location>
</feature>
<proteinExistence type="predicted"/>
<keyword evidence="2" id="KW-0677">Repeat</keyword>
<accession>A0A699J123</accession>
<evidence type="ECO:0000256" key="2">
    <source>
        <dbReference type="ARBA" id="ARBA00022737"/>
    </source>
</evidence>